<keyword evidence="7" id="KW-0472">Membrane</keyword>
<dbReference type="GO" id="GO:0016020">
    <property type="term" value="C:membrane"/>
    <property type="evidence" value="ECO:0007669"/>
    <property type="project" value="UniProtKB-SubCell"/>
</dbReference>
<evidence type="ECO:0000256" key="1">
    <source>
        <dbReference type="ARBA" id="ARBA00004479"/>
    </source>
</evidence>
<proteinExistence type="predicted"/>
<keyword evidence="4" id="KW-0732">Signal</keyword>
<keyword evidence="8" id="KW-0675">Receptor</keyword>
<evidence type="ECO:0000256" key="5">
    <source>
        <dbReference type="ARBA" id="ARBA00022737"/>
    </source>
</evidence>
<keyword evidence="3" id="KW-0812">Transmembrane</keyword>
<evidence type="ECO:0000259" key="10">
    <source>
        <dbReference type="Pfam" id="PF08263"/>
    </source>
</evidence>
<evidence type="ECO:0000313" key="11">
    <source>
        <dbReference type="EMBL" id="KAH7538388.1"/>
    </source>
</evidence>
<evidence type="ECO:0000256" key="6">
    <source>
        <dbReference type="ARBA" id="ARBA00022989"/>
    </source>
</evidence>
<keyword evidence="9" id="KW-0325">Glycoprotein</keyword>
<dbReference type="Gene3D" id="3.80.10.10">
    <property type="entry name" value="Ribonuclease Inhibitor"/>
    <property type="match status" value="1"/>
</dbReference>
<dbReference type="Proteomes" id="UP000813462">
    <property type="component" value="Unassembled WGS sequence"/>
</dbReference>
<keyword evidence="5" id="KW-0677">Repeat</keyword>
<comment type="caution">
    <text evidence="11">The sequence shown here is derived from an EMBL/GenBank/DDBJ whole genome shotgun (WGS) entry which is preliminary data.</text>
</comment>
<comment type="subcellular location">
    <subcellularLocation>
        <location evidence="1">Membrane</location>
        <topology evidence="1">Single-pass type I membrane protein</topology>
    </subcellularLocation>
</comment>
<evidence type="ECO:0000256" key="8">
    <source>
        <dbReference type="ARBA" id="ARBA00023170"/>
    </source>
</evidence>
<evidence type="ECO:0000313" key="12">
    <source>
        <dbReference type="Proteomes" id="UP000813462"/>
    </source>
</evidence>
<evidence type="ECO:0000256" key="7">
    <source>
        <dbReference type="ARBA" id="ARBA00023136"/>
    </source>
</evidence>
<keyword evidence="6" id="KW-1133">Transmembrane helix</keyword>
<dbReference type="InterPro" id="IPR013210">
    <property type="entry name" value="LRR_N_plant-typ"/>
</dbReference>
<sequence length="100" mass="11233">MKGIIMAESVRAVMIFLIEFLTEAIMFNVSFGSSSSYILCIESEKQALIVFKQDFVDPSNRLFFWGATTDCCQWQGILCDNCTGNVKELHHANNADLCLV</sequence>
<dbReference type="AlphaFoldDB" id="A0A978VS63"/>
<accession>A0A978VS63</accession>
<evidence type="ECO:0000256" key="3">
    <source>
        <dbReference type="ARBA" id="ARBA00022692"/>
    </source>
</evidence>
<dbReference type="PANTHER" id="PTHR48063">
    <property type="entry name" value="LRR RECEPTOR-LIKE KINASE"/>
    <property type="match status" value="1"/>
</dbReference>
<organism evidence="11 12">
    <name type="scientific">Ziziphus jujuba var. spinosa</name>
    <dbReference type="NCBI Taxonomy" id="714518"/>
    <lineage>
        <taxon>Eukaryota</taxon>
        <taxon>Viridiplantae</taxon>
        <taxon>Streptophyta</taxon>
        <taxon>Embryophyta</taxon>
        <taxon>Tracheophyta</taxon>
        <taxon>Spermatophyta</taxon>
        <taxon>Magnoliopsida</taxon>
        <taxon>eudicotyledons</taxon>
        <taxon>Gunneridae</taxon>
        <taxon>Pentapetalae</taxon>
        <taxon>rosids</taxon>
        <taxon>fabids</taxon>
        <taxon>Rosales</taxon>
        <taxon>Rhamnaceae</taxon>
        <taxon>Paliureae</taxon>
        <taxon>Ziziphus</taxon>
    </lineage>
</organism>
<feature type="domain" description="Leucine-rich repeat-containing N-terminal plant-type" evidence="10">
    <location>
        <begin position="42"/>
        <end position="80"/>
    </location>
</feature>
<dbReference type="EMBL" id="JAEACU010000003">
    <property type="protein sequence ID" value="KAH7538388.1"/>
    <property type="molecule type" value="Genomic_DNA"/>
</dbReference>
<name>A0A978VS63_ZIZJJ</name>
<dbReference type="Pfam" id="PF08263">
    <property type="entry name" value="LRRNT_2"/>
    <property type="match status" value="1"/>
</dbReference>
<gene>
    <name evidence="11" type="ORF">FEM48_Zijuj03G0194300</name>
</gene>
<evidence type="ECO:0000256" key="2">
    <source>
        <dbReference type="ARBA" id="ARBA00022614"/>
    </source>
</evidence>
<evidence type="ECO:0000256" key="4">
    <source>
        <dbReference type="ARBA" id="ARBA00022729"/>
    </source>
</evidence>
<evidence type="ECO:0000256" key="9">
    <source>
        <dbReference type="ARBA" id="ARBA00023180"/>
    </source>
</evidence>
<dbReference type="InterPro" id="IPR032675">
    <property type="entry name" value="LRR_dom_sf"/>
</dbReference>
<keyword evidence="2" id="KW-0433">Leucine-rich repeat</keyword>
<protein>
    <recommendedName>
        <fullName evidence="10">Leucine-rich repeat-containing N-terminal plant-type domain-containing protein</fullName>
    </recommendedName>
</protein>
<dbReference type="InterPro" id="IPR046956">
    <property type="entry name" value="RLP23-like"/>
</dbReference>
<reference evidence="11" key="1">
    <citation type="journal article" date="2021" name="Front. Plant Sci.">
        <title>Chromosome-Scale Genome Assembly for Chinese Sour Jujube and Insights Into Its Genome Evolution and Domestication Signature.</title>
        <authorList>
            <person name="Shen L.-Y."/>
            <person name="Luo H."/>
            <person name="Wang X.-L."/>
            <person name="Wang X.-M."/>
            <person name="Qiu X.-J."/>
            <person name="Liu H."/>
            <person name="Zhou S.-S."/>
            <person name="Jia K.-H."/>
            <person name="Nie S."/>
            <person name="Bao Y.-T."/>
            <person name="Zhang R.-G."/>
            <person name="Yun Q.-Z."/>
            <person name="Chai Y.-H."/>
            <person name="Lu J.-Y."/>
            <person name="Li Y."/>
            <person name="Zhao S.-W."/>
            <person name="Mao J.-F."/>
            <person name="Jia S.-G."/>
            <person name="Mao Y.-M."/>
        </authorList>
    </citation>
    <scope>NUCLEOTIDE SEQUENCE</scope>
    <source>
        <strain evidence="11">AT0</strain>
        <tissue evidence="11">Leaf</tissue>
    </source>
</reference>
<dbReference type="PANTHER" id="PTHR48063:SF98">
    <property type="entry name" value="LRR RECEPTOR-LIKE SERINE_THREONINE-PROTEIN KINASE FLS2"/>
    <property type="match status" value="1"/>
</dbReference>